<evidence type="ECO:0000313" key="2">
    <source>
        <dbReference type="Proteomes" id="UP000265618"/>
    </source>
</evidence>
<sequence length="189" mass="21433">MQGGMLSYRDRAVKERETGGADLGAVDIDNIVNMGSTLWTPLYNDNILPGPVDNAFAYAMPEGITNWTQLQSWGYNETLGYSSQWHNGDGDHTFDLNWDVKFLPHGTYHGDGEYLAFVSIEPTYFWAAKNIHVTVNVEAPAEPVNLGSYDDPLAGIEIKMDIWTWYKKQPTGTFYYTWFVQGDGKWEML</sequence>
<reference evidence="1 2" key="1">
    <citation type="journal article" date="2018" name="PLoS ONE">
        <title>The draft genome of Kipferlia bialata reveals reductive genome evolution in fornicate parasites.</title>
        <authorList>
            <person name="Tanifuji G."/>
            <person name="Takabayashi S."/>
            <person name="Kume K."/>
            <person name="Takagi M."/>
            <person name="Nakayama T."/>
            <person name="Kamikawa R."/>
            <person name="Inagaki Y."/>
            <person name="Hashimoto T."/>
        </authorList>
    </citation>
    <scope>NUCLEOTIDE SEQUENCE [LARGE SCALE GENOMIC DNA]</scope>
    <source>
        <strain evidence="1">NY0173</strain>
    </source>
</reference>
<proteinExistence type="predicted"/>
<dbReference type="EMBL" id="BDIP01001783">
    <property type="protein sequence ID" value="GIQ85134.1"/>
    <property type="molecule type" value="Genomic_DNA"/>
</dbReference>
<organism evidence="1 2">
    <name type="scientific">Kipferlia bialata</name>
    <dbReference type="NCBI Taxonomy" id="797122"/>
    <lineage>
        <taxon>Eukaryota</taxon>
        <taxon>Metamonada</taxon>
        <taxon>Carpediemonas-like organisms</taxon>
        <taxon>Kipferlia</taxon>
    </lineage>
</organism>
<dbReference type="AlphaFoldDB" id="A0A9K3CXH0"/>
<protein>
    <submittedName>
        <fullName evidence="1">Uncharacterized protein</fullName>
    </submittedName>
</protein>
<name>A0A9K3CXH0_9EUKA</name>
<accession>A0A9K3CXH0</accession>
<comment type="caution">
    <text evidence="1">The sequence shown here is derived from an EMBL/GenBank/DDBJ whole genome shotgun (WGS) entry which is preliminary data.</text>
</comment>
<gene>
    <name evidence="1" type="ORF">KIPB_006761</name>
</gene>
<evidence type="ECO:0000313" key="1">
    <source>
        <dbReference type="EMBL" id="GIQ85134.1"/>
    </source>
</evidence>
<dbReference type="Proteomes" id="UP000265618">
    <property type="component" value="Unassembled WGS sequence"/>
</dbReference>
<keyword evidence="2" id="KW-1185">Reference proteome</keyword>